<evidence type="ECO:0000256" key="1">
    <source>
        <dbReference type="SAM" id="MobiDB-lite"/>
    </source>
</evidence>
<protein>
    <submittedName>
        <fullName evidence="2">Electron transfer flavoprotein subunit alpha mitochondrial</fullName>
    </submittedName>
</protein>
<dbReference type="AlphaFoldDB" id="A0A1D6FBL1"/>
<feature type="compositionally biased region" description="Basic residues" evidence="1">
    <location>
        <begin position="19"/>
        <end position="33"/>
    </location>
</feature>
<feature type="region of interest" description="Disordered" evidence="1">
    <location>
        <begin position="1"/>
        <end position="76"/>
    </location>
</feature>
<feature type="compositionally biased region" description="Basic and acidic residues" evidence="1">
    <location>
        <begin position="49"/>
        <end position="59"/>
    </location>
</feature>
<accession>A0A1D6FBL1</accession>
<name>A0A1D6FBL1_MAIZE</name>
<sequence>MCRLQTSSSSPPPPFLGGHPRRCVAFQHRHHRVPAPPSPVCVPGPLSSRRPEDRARPPEDCSLPQGAGGDAAASGDLGPTSHLIPLQFSAALELLSSAFRRRVYSCCSPLPSVSVVCPWNAFILLATRSVVLCMPAFEATTTVHTLSGSGCFKDRAKQARPRPSMMATGARLRAGLPRDGSQIRPLSPP</sequence>
<proteinExistence type="predicted"/>
<dbReference type="EMBL" id="CM000784">
    <property type="protein sequence ID" value="AQK89438.1"/>
    <property type="molecule type" value="Genomic_DNA"/>
</dbReference>
<gene>
    <name evidence="2" type="ORF">ZEAMMB73_Zm00001d008303</name>
</gene>
<evidence type="ECO:0000313" key="2">
    <source>
        <dbReference type="EMBL" id="AQK89438.1"/>
    </source>
</evidence>
<reference evidence="2" key="1">
    <citation type="submission" date="2015-12" db="EMBL/GenBank/DDBJ databases">
        <title>Update maize B73 reference genome by single molecule sequencing technologies.</title>
        <authorList>
            <consortium name="Maize Genome Sequencing Project"/>
            <person name="Ware D."/>
        </authorList>
    </citation>
    <scope>NUCLEOTIDE SEQUENCE</scope>
    <source>
        <tissue evidence="2">Seedling</tissue>
    </source>
</reference>
<organism evidence="2">
    <name type="scientific">Zea mays</name>
    <name type="common">Maize</name>
    <dbReference type="NCBI Taxonomy" id="4577"/>
    <lineage>
        <taxon>Eukaryota</taxon>
        <taxon>Viridiplantae</taxon>
        <taxon>Streptophyta</taxon>
        <taxon>Embryophyta</taxon>
        <taxon>Tracheophyta</taxon>
        <taxon>Spermatophyta</taxon>
        <taxon>Magnoliopsida</taxon>
        <taxon>Liliopsida</taxon>
        <taxon>Poales</taxon>
        <taxon>Poaceae</taxon>
        <taxon>PACMAD clade</taxon>
        <taxon>Panicoideae</taxon>
        <taxon>Andropogonodae</taxon>
        <taxon>Andropogoneae</taxon>
        <taxon>Tripsacinae</taxon>
        <taxon>Zea</taxon>
    </lineage>
</organism>